<name>D2VH06_NAEGR</name>
<dbReference type="InterPro" id="IPR025197">
    <property type="entry name" value="DUF4116"/>
</dbReference>
<dbReference type="Pfam" id="PF13475">
    <property type="entry name" value="DUF4116"/>
    <property type="match status" value="2"/>
</dbReference>
<evidence type="ECO:0000256" key="1">
    <source>
        <dbReference type="SAM" id="MobiDB-lite"/>
    </source>
</evidence>
<evidence type="ECO:0000313" key="4">
    <source>
        <dbReference type="Proteomes" id="UP000006671"/>
    </source>
</evidence>
<dbReference type="OrthoDB" id="447781at2759"/>
<proteinExistence type="predicted"/>
<evidence type="ECO:0000259" key="2">
    <source>
        <dbReference type="Pfam" id="PF13475"/>
    </source>
</evidence>
<feature type="compositionally biased region" description="Polar residues" evidence="1">
    <location>
        <begin position="21"/>
        <end position="42"/>
    </location>
</feature>
<dbReference type="KEGG" id="ngr:NAEGRDRAFT_49511"/>
<sequence>MKRQGKEEPVCCNKRIKQSERQSNVESSQNSTDHGRSNADTNLSMLNQSQDFSGCFFSFFCKSPTSLLKRKSTDANIDDRDGGVVCLLDRNCGSELLKEKNQLISEQFRWIFDNLNNHNYKVFEPYLNDFIAPKTTGLNDYMVQFVVSIFGAEELSDDEESEDESTSRIDYLTVDGLYLLALYTSTHLPKLYSRLMVFRMYSKSQILEMMKKGDTFHFENSYQEFRKDKQFVLQAMSISPSCYIYIDDSLKKDIDIALVTVKHDGYMLEKMKKQLRRNPLVVSEAISNTPLSIQYASDKIKNNIEIVTMAIKKDGMVLEFLNESFLSNVELMTYAVCSNPESFSLIKDPNIKKEVKKRVSNIKGKYFLMDRY</sequence>
<gene>
    <name evidence="3" type="ORF">NAEGRDRAFT_49511</name>
</gene>
<feature type="domain" description="DUF4116" evidence="2">
    <location>
        <begin position="281"/>
        <end position="325"/>
    </location>
</feature>
<dbReference type="InParanoid" id="D2VH06"/>
<dbReference type="AlphaFoldDB" id="D2VH06"/>
<dbReference type="RefSeq" id="XP_002676643.1">
    <property type="nucleotide sequence ID" value="XM_002676597.1"/>
</dbReference>
<reference evidence="3 4" key="1">
    <citation type="journal article" date="2010" name="Cell">
        <title>The genome of Naegleria gruberi illuminates early eukaryotic versatility.</title>
        <authorList>
            <person name="Fritz-Laylin L.K."/>
            <person name="Prochnik S.E."/>
            <person name="Ginger M.L."/>
            <person name="Dacks J.B."/>
            <person name="Carpenter M.L."/>
            <person name="Field M.C."/>
            <person name="Kuo A."/>
            <person name="Paredez A."/>
            <person name="Chapman J."/>
            <person name="Pham J."/>
            <person name="Shu S."/>
            <person name="Neupane R."/>
            <person name="Cipriano M."/>
            <person name="Mancuso J."/>
            <person name="Tu H."/>
            <person name="Salamov A."/>
            <person name="Lindquist E."/>
            <person name="Shapiro H."/>
            <person name="Lucas S."/>
            <person name="Grigoriev I.V."/>
            <person name="Cande W.Z."/>
            <person name="Fulton C."/>
            <person name="Rokhsar D.S."/>
            <person name="Dawson S.C."/>
        </authorList>
    </citation>
    <scope>NUCLEOTIDE SEQUENCE [LARGE SCALE GENOMIC DNA]</scope>
    <source>
        <strain evidence="3 4">NEG-M</strain>
    </source>
</reference>
<dbReference type="GeneID" id="8856619"/>
<protein>
    <submittedName>
        <fullName evidence="3">Predicted protein</fullName>
    </submittedName>
</protein>
<dbReference type="Proteomes" id="UP000006671">
    <property type="component" value="Unassembled WGS sequence"/>
</dbReference>
<feature type="region of interest" description="Disordered" evidence="1">
    <location>
        <begin position="1"/>
        <end position="42"/>
    </location>
</feature>
<evidence type="ECO:0000313" key="3">
    <source>
        <dbReference type="EMBL" id="EFC43899.1"/>
    </source>
</evidence>
<dbReference type="EMBL" id="GG738871">
    <property type="protein sequence ID" value="EFC43899.1"/>
    <property type="molecule type" value="Genomic_DNA"/>
</dbReference>
<accession>D2VH06</accession>
<feature type="domain" description="DUF4116" evidence="2">
    <location>
        <begin position="228"/>
        <end position="276"/>
    </location>
</feature>
<organism evidence="4">
    <name type="scientific">Naegleria gruberi</name>
    <name type="common">Amoeba</name>
    <dbReference type="NCBI Taxonomy" id="5762"/>
    <lineage>
        <taxon>Eukaryota</taxon>
        <taxon>Discoba</taxon>
        <taxon>Heterolobosea</taxon>
        <taxon>Tetramitia</taxon>
        <taxon>Eutetramitia</taxon>
        <taxon>Vahlkampfiidae</taxon>
        <taxon>Naegleria</taxon>
    </lineage>
</organism>
<keyword evidence="4" id="KW-1185">Reference proteome</keyword>
<dbReference type="VEuPathDB" id="AmoebaDB:NAEGRDRAFT_49511"/>